<proteinExistence type="predicted"/>
<keyword evidence="1" id="KW-0812">Transmembrane</keyword>
<feature type="transmembrane region" description="Helical" evidence="1">
    <location>
        <begin position="100"/>
        <end position="126"/>
    </location>
</feature>
<dbReference type="Pfam" id="PF14242">
    <property type="entry name" value="DUF4342"/>
    <property type="match status" value="1"/>
</dbReference>
<keyword evidence="1" id="KW-1133">Transmembrane helix</keyword>
<sequence>MPEEEGDSMEEREKLEKMDLLRNRFKISYARAREVLEQNGWDAVAAAVQLEEEQTPSGFFTEELKVSGRDLVETLKRILHEGNVNRIIVRDPKGYEILNLPVGGAVVFALVLPMLTALSAVVILALDYTVVVERSS</sequence>
<organism evidence="3 4">
    <name type="scientific">Symbiobacterium thermophilum</name>
    <dbReference type="NCBI Taxonomy" id="2734"/>
    <lineage>
        <taxon>Bacteria</taxon>
        <taxon>Bacillati</taxon>
        <taxon>Bacillota</taxon>
        <taxon>Clostridia</taxon>
        <taxon>Eubacteriales</taxon>
        <taxon>Symbiobacteriaceae</taxon>
        <taxon>Symbiobacterium</taxon>
    </lineage>
</organism>
<feature type="domain" description="DUF4342" evidence="2">
    <location>
        <begin position="60"/>
        <end position="134"/>
    </location>
</feature>
<evidence type="ECO:0000256" key="1">
    <source>
        <dbReference type="SAM" id="Phobius"/>
    </source>
</evidence>
<evidence type="ECO:0000259" key="2">
    <source>
        <dbReference type="Pfam" id="PF14242"/>
    </source>
</evidence>
<evidence type="ECO:0000313" key="4">
    <source>
        <dbReference type="Proteomes" id="UP000732377"/>
    </source>
</evidence>
<dbReference type="AlphaFoldDB" id="A0A953I6I8"/>
<dbReference type="Proteomes" id="UP000732377">
    <property type="component" value="Unassembled WGS sequence"/>
</dbReference>
<protein>
    <submittedName>
        <fullName evidence="3">DUF4342 domain-containing protein</fullName>
    </submittedName>
</protein>
<comment type="caution">
    <text evidence="3">The sequence shown here is derived from an EMBL/GenBank/DDBJ whole genome shotgun (WGS) entry which is preliminary data.</text>
</comment>
<dbReference type="EMBL" id="PIUK01000282">
    <property type="protein sequence ID" value="MBY6277921.1"/>
    <property type="molecule type" value="Genomic_DNA"/>
</dbReference>
<name>A0A953I6I8_SYMTR</name>
<evidence type="ECO:0000313" key="3">
    <source>
        <dbReference type="EMBL" id="MBY6277921.1"/>
    </source>
</evidence>
<reference evidence="3" key="1">
    <citation type="submission" date="2017-11" db="EMBL/GenBank/DDBJ databases">
        <title>Three new genomes from thermophilic consortium.</title>
        <authorList>
            <person name="Quaggio R."/>
            <person name="Amgarten D."/>
            <person name="Setubal J.C."/>
        </authorList>
    </citation>
    <scope>NUCLEOTIDE SEQUENCE</scope>
    <source>
        <strain evidence="3">ZCTH01-B2</strain>
    </source>
</reference>
<keyword evidence="1" id="KW-0472">Membrane</keyword>
<accession>A0A953I6I8</accession>
<gene>
    <name evidence="3" type="ORF">CWE10_17340</name>
</gene>
<dbReference type="InterPro" id="IPR025642">
    <property type="entry name" value="DUF4342"/>
</dbReference>
<dbReference type="OMA" id="AFFTNCT"/>
<dbReference type="CDD" id="cd14360">
    <property type="entry name" value="UBA_NAC_like_bac"/>
    <property type="match status" value="1"/>
</dbReference>